<reference evidence="4" key="1">
    <citation type="submission" date="2017-05" db="EMBL/GenBank/DDBJ databases">
        <authorList>
            <person name="Sung H."/>
        </authorList>
    </citation>
    <scope>NUCLEOTIDE SEQUENCE [LARGE SCALE GENOMIC DNA]</scope>
    <source>
        <strain evidence="4">AR23208</strain>
    </source>
</reference>
<evidence type="ECO:0000313" key="3">
    <source>
        <dbReference type="EMBL" id="ARU60343.1"/>
    </source>
</evidence>
<dbReference type="PIRSF" id="PIRSF037118">
    <property type="entry name" value="Tellurite_resistance_TerA"/>
    <property type="match status" value="1"/>
</dbReference>
<dbReference type="Pfam" id="PF02342">
    <property type="entry name" value="TerD"/>
    <property type="match status" value="1"/>
</dbReference>
<dbReference type="InterPro" id="IPR003325">
    <property type="entry name" value="TerD"/>
</dbReference>
<accession>A0A1Y0ILV1</accession>
<dbReference type="PANTHER" id="PTHR32097:SF17">
    <property type="entry name" value="CAMP-BINDING PROTEIN 1-RELATED"/>
    <property type="match status" value="1"/>
</dbReference>
<evidence type="ECO:0000259" key="2">
    <source>
        <dbReference type="Pfam" id="PF02342"/>
    </source>
</evidence>
<dbReference type="Proteomes" id="UP000195437">
    <property type="component" value="Chromosome"/>
</dbReference>
<feature type="region of interest" description="Disordered" evidence="1">
    <location>
        <begin position="185"/>
        <end position="207"/>
    </location>
</feature>
<dbReference type="Gene3D" id="2.60.60.30">
    <property type="entry name" value="sav2460 like domains"/>
    <property type="match status" value="2"/>
</dbReference>
<evidence type="ECO:0000256" key="1">
    <source>
        <dbReference type="SAM" id="MobiDB-lite"/>
    </source>
</evidence>
<dbReference type="InterPro" id="IPR051324">
    <property type="entry name" value="Stress/Tellurium_Resist"/>
</dbReference>
<name>A0A1Y0ILV1_9BACL</name>
<dbReference type="EMBL" id="CP021434">
    <property type="protein sequence ID" value="ARU60343.1"/>
    <property type="molecule type" value="Genomic_DNA"/>
</dbReference>
<dbReference type="InterPro" id="IPR017115">
    <property type="entry name" value="Tellurite_resistance_TerA"/>
</dbReference>
<dbReference type="PANTHER" id="PTHR32097">
    <property type="entry name" value="CAMP-BINDING PROTEIN 1-RELATED"/>
    <property type="match status" value="1"/>
</dbReference>
<feature type="domain" description="TerD" evidence="2">
    <location>
        <begin position="1"/>
        <end position="178"/>
    </location>
</feature>
<gene>
    <name evidence="3" type="ORF">CBW65_04150</name>
</gene>
<dbReference type="RefSeq" id="WP_087455733.1">
    <property type="nucleotide sequence ID" value="NZ_CP021434.1"/>
</dbReference>
<keyword evidence="4" id="KW-1185">Reference proteome</keyword>
<dbReference type="OrthoDB" id="179721at2"/>
<dbReference type="AlphaFoldDB" id="A0A1Y0ILV1"/>
<evidence type="ECO:0000313" key="4">
    <source>
        <dbReference type="Proteomes" id="UP000195437"/>
    </source>
</evidence>
<feature type="compositionally biased region" description="Pro residues" evidence="1">
    <location>
        <begin position="189"/>
        <end position="206"/>
    </location>
</feature>
<dbReference type="CDD" id="cd06974">
    <property type="entry name" value="TerD_like"/>
    <property type="match status" value="2"/>
</dbReference>
<proteinExistence type="predicted"/>
<dbReference type="KEGG" id="tum:CBW65_04150"/>
<protein>
    <submittedName>
        <fullName evidence="3">Tellurium resistance protein TerA</fullName>
    </submittedName>
</protein>
<sequence length="408" mass="45668">MAITVVKGQRTDLTKLVKGLSQVTIGIGWQGPDEFELDTSAFLLGSNGKVSKDEDLIFYNNPSTAFITYRDSQSQGDQKQFNMNLSLIPSSIEKIAFSLTIYDGEKRGQSFHAVRSLYIRVQNEQTGEELLRFHLENTSFTSETAVVIGELYRHNGEWKFNAIGSGFSDGLQALCSNFGIDVKEEPTLAPQPEPQPKPIPPEPKPTPAINLNKIVLEKRGDKINLQKKSGKLGEILVNLNWNQRQNTGGFFRRDTGIDLDLACLYELKDGRKGLIQALGNSFGSLTRLPYISLDGDDRTGAVKSGENLRINGNQIKEFKRLLVFTFIYEGITKWSEADGVVTIKQDGGPDIIVNLNEHDNRKAMCAIAMIQNVNDETLSIERLVQYYQGHVELDRAYDWGLSWKRGSK</sequence>
<organism evidence="3 4">
    <name type="scientific">Tumebacillus avium</name>
    <dbReference type="NCBI Taxonomy" id="1903704"/>
    <lineage>
        <taxon>Bacteria</taxon>
        <taxon>Bacillati</taxon>
        <taxon>Bacillota</taxon>
        <taxon>Bacilli</taxon>
        <taxon>Bacillales</taxon>
        <taxon>Alicyclobacillaceae</taxon>
        <taxon>Tumebacillus</taxon>
    </lineage>
</organism>